<evidence type="ECO:0000256" key="2">
    <source>
        <dbReference type="SAM" id="SignalP"/>
    </source>
</evidence>
<reference evidence="3 4" key="1">
    <citation type="submission" date="2015-07" db="EMBL/GenBank/DDBJ databases">
        <title>Comparative genomics of the Sigatoka disease complex on banana suggests a link between parallel evolutionary changes in Pseudocercospora fijiensis and Pseudocercospora eumusae and increased virulence on the banana host.</title>
        <authorList>
            <person name="Chang T.-C."/>
            <person name="Salvucci A."/>
            <person name="Crous P.W."/>
            <person name="Stergiopoulos I."/>
        </authorList>
    </citation>
    <scope>NUCLEOTIDE SEQUENCE [LARGE SCALE GENOMIC DNA]</scope>
    <source>
        <strain evidence="3 4">CBS 114824</strain>
    </source>
</reference>
<protein>
    <recommendedName>
        <fullName evidence="5">GH16 domain-containing protein</fullName>
    </recommendedName>
</protein>
<dbReference type="Pfam" id="PF26113">
    <property type="entry name" value="GH16_XgeA"/>
    <property type="match status" value="2"/>
</dbReference>
<feature type="region of interest" description="Disordered" evidence="1">
    <location>
        <begin position="351"/>
        <end position="381"/>
    </location>
</feature>
<keyword evidence="2" id="KW-0732">Signal</keyword>
<feature type="compositionally biased region" description="Low complexity" evidence="1">
    <location>
        <begin position="405"/>
        <end position="419"/>
    </location>
</feature>
<dbReference type="EMBL" id="LFZN01000143">
    <property type="protein sequence ID" value="KXS97427.1"/>
    <property type="molecule type" value="Genomic_DNA"/>
</dbReference>
<proteinExistence type="predicted"/>
<feature type="signal peptide" evidence="2">
    <location>
        <begin position="1"/>
        <end position="21"/>
    </location>
</feature>
<dbReference type="STRING" id="321146.A0A139H4N6"/>
<name>A0A139H4N6_9PEZI</name>
<feature type="region of interest" description="Disordered" evidence="1">
    <location>
        <begin position="394"/>
        <end position="428"/>
    </location>
</feature>
<dbReference type="Gene3D" id="2.60.120.200">
    <property type="match status" value="2"/>
</dbReference>
<sequence length="428" mass="45814">MWLRSLAFGTIVLTLPAAILAQRRAGGRYIAGGGIPGSAPYQLVDDYNSTNFFDKFYFFNSPDPTNGYVQYVNKSFALQNGFVTITNRNTMIIKPDTTNVYPRYSGSPGRPSVRLESLNAYFHGLFIYDTTHMPVGYVIEGTSLATMNSVSMYTGPGSNCSVAGSGQSAFFVQPQCDYSTTPPSGCKSQLRNMTALPNNYGVPFNNNQGGVYVTEWTSRFIKIWWFPRGRVPASITAGTPDPSEFGIPAVNAQGACDFDANFQNHTIIINIDFCGSYSGSVYTSSYPGCPQSNATAGNERCKDFVGNNPGHFTDAFWDINRLQVYQMPAIATTSSYSTGLSSVTTGLQTTATFPPPKGIDSTIGSSTPSVSSSNSSMTGPNTTTSYYTTATLVSTSTSSGGGSSPGSTLSSSDRPSSSSIDEQNLIFH</sequence>
<dbReference type="Proteomes" id="UP000070133">
    <property type="component" value="Unassembled WGS sequence"/>
</dbReference>
<evidence type="ECO:0000313" key="4">
    <source>
        <dbReference type="Proteomes" id="UP000070133"/>
    </source>
</evidence>
<feature type="compositionally biased region" description="Low complexity" evidence="1">
    <location>
        <begin position="361"/>
        <end position="381"/>
    </location>
</feature>
<gene>
    <name evidence="3" type="ORF">AC578_8826</name>
</gene>
<organism evidence="3 4">
    <name type="scientific">Pseudocercospora eumusae</name>
    <dbReference type="NCBI Taxonomy" id="321146"/>
    <lineage>
        <taxon>Eukaryota</taxon>
        <taxon>Fungi</taxon>
        <taxon>Dikarya</taxon>
        <taxon>Ascomycota</taxon>
        <taxon>Pezizomycotina</taxon>
        <taxon>Dothideomycetes</taxon>
        <taxon>Dothideomycetidae</taxon>
        <taxon>Mycosphaerellales</taxon>
        <taxon>Mycosphaerellaceae</taxon>
        <taxon>Pseudocercospora</taxon>
    </lineage>
</organism>
<evidence type="ECO:0008006" key="5">
    <source>
        <dbReference type="Google" id="ProtNLM"/>
    </source>
</evidence>
<dbReference type="AlphaFoldDB" id="A0A139H4N6"/>
<accession>A0A139H4N6</accession>
<evidence type="ECO:0000313" key="3">
    <source>
        <dbReference type="EMBL" id="KXS97427.1"/>
    </source>
</evidence>
<feature type="chain" id="PRO_5007806319" description="GH16 domain-containing protein" evidence="2">
    <location>
        <begin position="22"/>
        <end position="428"/>
    </location>
</feature>
<dbReference type="SUPFAM" id="SSF49899">
    <property type="entry name" value="Concanavalin A-like lectins/glucanases"/>
    <property type="match status" value="1"/>
</dbReference>
<evidence type="ECO:0000256" key="1">
    <source>
        <dbReference type="SAM" id="MobiDB-lite"/>
    </source>
</evidence>
<keyword evidence="4" id="KW-1185">Reference proteome</keyword>
<dbReference type="OrthoDB" id="192832at2759"/>
<dbReference type="InterPro" id="IPR013320">
    <property type="entry name" value="ConA-like_dom_sf"/>
</dbReference>
<comment type="caution">
    <text evidence="3">The sequence shown here is derived from an EMBL/GenBank/DDBJ whole genome shotgun (WGS) entry which is preliminary data.</text>
</comment>